<keyword evidence="1" id="KW-0472">Membrane</keyword>
<dbReference type="OrthoDB" id="6689501at2"/>
<evidence type="ECO:0000313" key="2">
    <source>
        <dbReference type="EMBL" id="ENX22451.1"/>
    </source>
</evidence>
<dbReference type="GeneID" id="303682106"/>
<dbReference type="PATRIC" id="fig|1217706.3.peg.1635"/>
<protein>
    <submittedName>
        <fullName evidence="2">Uncharacterized protein</fullName>
    </submittedName>
</protein>
<keyword evidence="3" id="KW-1185">Reference proteome</keyword>
<proteinExistence type="predicted"/>
<accession>N9PXP7</accession>
<feature type="transmembrane region" description="Helical" evidence="1">
    <location>
        <begin position="15"/>
        <end position="35"/>
    </location>
</feature>
<reference evidence="2 3" key="1">
    <citation type="submission" date="2013-02" db="EMBL/GenBank/DDBJ databases">
        <title>The Genome Sequence of Acinetobacter sp. NIPH 2168.</title>
        <authorList>
            <consortium name="The Broad Institute Genome Sequencing Platform"/>
            <consortium name="The Broad Institute Genome Sequencing Center for Infectious Disease"/>
            <person name="Cerqueira G."/>
            <person name="Feldgarden M."/>
            <person name="Courvalin P."/>
            <person name="Perichon B."/>
            <person name="Grillot-Courvalin C."/>
            <person name="Clermont D."/>
            <person name="Rocha E."/>
            <person name="Yoon E.-J."/>
            <person name="Nemec A."/>
            <person name="Walker B."/>
            <person name="Young S.K."/>
            <person name="Zeng Q."/>
            <person name="Gargeya S."/>
            <person name="Fitzgerald M."/>
            <person name="Haas B."/>
            <person name="Abouelleil A."/>
            <person name="Alvarado L."/>
            <person name="Arachchi H.M."/>
            <person name="Berlin A.M."/>
            <person name="Chapman S.B."/>
            <person name="Dewar J."/>
            <person name="Goldberg J."/>
            <person name="Griggs A."/>
            <person name="Gujja S."/>
            <person name="Hansen M."/>
            <person name="Howarth C."/>
            <person name="Imamovic A."/>
            <person name="Larimer J."/>
            <person name="McCowan C."/>
            <person name="Murphy C."/>
            <person name="Neiman D."/>
            <person name="Pearson M."/>
            <person name="Priest M."/>
            <person name="Roberts A."/>
            <person name="Saif S."/>
            <person name="Shea T."/>
            <person name="Sisk P."/>
            <person name="Sykes S."/>
            <person name="Wortman J."/>
            <person name="Nusbaum C."/>
            <person name="Birren B."/>
        </authorList>
    </citation>
    <scope>NUCLEOTIDE SEQUENCE [LARGE SCALE GENOMIC DNA]</scope>
    <source>
        <strain evidence="2 3">NIPH 2168</strain>
    </source>
</reference>
<organism evidence="2 3">
    <name type="scientific">Acinetobacter vivianii</name>
    <dbReference type="NCBI Taxonomy" id="1776742"/>
    <lineage>
        <taxon>Bacteria</taxon>
        <taxon>Pseudomonadati</taxon>
        <taxon>Pseudomonadota</taxon>
        <taxon>Gammaproteobacteria</taxon>
        <taxon>Moraxellales</taxon>
        <taxon>Moraxellaceae</taxon>
        <taxon>Acinetobacter</taxon>
    </lineage>
</organism>
<dbReference type="AlphaFoldDB" id="N9PXP7"/>
<sequence>MSFFKKIYLAIFNKIVLKNIFLIFTFSLLCMLSYFVLDKGKINGTEFVALVIASMFVCLIINFLSEIQELSIGGNLIKLKQAKDEVNEAIETLRESRIQTFGLMLGKSLDFSGGWGTICLKDERAKNFIDLYAQIEKSNAIDILKDRIRHVVHILIENHYQQIMGLDSKLRTCLTNELSQGYPTPSKVLLLIDDQMIQNYMAYVNRSREDVEKEIDEAIKLYGDLLKIKSKIES</sequence>
<name>N9PXP7_9GAMM</name>
<evidence type="ECO:0000256" key="1">
    <source>
        <dbReference type="SAM" id="Phobius"/>
    </source>
</evidence>
<dbReference type="Proteomes" id="UP000013173">
    <property type="component" value="Unassembled WGS sequence"/>
</dbReference>
<dbReference type="EMBL" id="APRW01000009">
    <property type="protein sequence ID" value="ENX22451.1"/>
    <property type="molecule type" value="Genomic_DNA"/>
</dbReference>
<keyword evidence="1" id="KW-1133">Transmembrane helix</keyword>
<evidence type="ECO:0000313" key="3">
    <source>
        <dbReference type="Proteomes" id="UP000013173"/>
    </source>
</evidence>
<dbReference type="RefSeq" id="WP_005257488.1">
    <property type="nucleotide sequence ID" value="NZ_BMDR01000001.1"/>
</dbReference>
<gene>
    <name evidence="2" type="ORF">F892_01693</name>
</gene>
<comment type="caution">
    <text evidence="2">The sequence shown here is derived from an EMBL/GenBank/DDBJ whole genome shotgun (WGS) entry which is preliminary data.</text>
</comment>
<dbReference type="HOGENOM" id="CLU_104926_0_0_6"/>
<keyword evidence="1" id="KW-0812">Transmembrane</keyword>
<feature type="transmembrane region" description="Helical" evidence="1">
    <location>
        <begin position="47"/>
        <end position="64"/>
    </location>
</feature>